<gene>
    <name evidence="1" type="ORF">H3H32_26425</name>
</gene>
<organism evidence="1 2">
    <name type="scientific">Spirosoma foliorum</name>
    <dbReference type="NCBI Taxonomy" id="2710596"/>
    <lineage>
        <taxon>Bacteria</taxon>
        <taxon>Pseudomonadati</taxon>
        <taxon>Bacteroidota</taxon>
        <taxon>Cytophagia</taxon>
        <taxon>Cytophagales</taxon>
        <taxon>Cytophagaceae</taxon>
        <taxon>Spirosoma</taxon>
    </lineage>
</organism>
<dbReference type="Pfam" id="PF21820">
    <property type="entry name" value="DUF6886"/>
    <property type="match status" value="1"/>
</dbReference>
<dbReference type="EMBL" id="CP059732">
    <property type="protein sequence ID" value="QMW01468.1"/>
    <property type="molecule type" value="Genomic_DNA"/>
</dbReference>
<dbReference type="RefSeq" id="WP_182458750.1">
    <property type="nucleotide sequence ID" value="NZ_CP059732.1"/>
</dbReference>
<accession>A0A7G5GRH6</accession>
<dbReference type="KEGG" id="sfol:H3H32_26425"/>
<name>A0A7G5GRH6_9BACT</name>
<keyword evidence="2" id="KW-1185">Reference proteome</keyword>
<proteinExistence type="predicted"/>
<sequence length="177" mass="20890">MKPHKLFHISEDPNIRLFKPRPSPTQYEKIKGDVVFAVNDTLLHNYFFPRDCPRVAYFRNEVTVEHDIESFFSTSLADYIITVEASWYYKIKNTTLFCYEFDPETFTLLDENAGYYISYETVKPISVKKIDDLIEELLSRNIELRFTPNLWKLADLLNSSTLGYSMIRLRNARPKVL</sequence>
<evidence type="ECO:0000313" key="2">
    <source>
        <dbReference type="Proteomes" id="UP000515369"/>
    </source>
</evidence>
<evidence type="ECO:0000313" key="1">
    <source>
        <dbReference type="EMBL" id="QMW01468.1"/>
    </source>
</evidence>
<dbReference type="AlphaFoldDB" id="A0A7G5GRH6"/>
<reference evidence="1 2" key="1">
    <citation type="submission" date="2020-07" db="EMBL/GenBank/DDBJ databases">
        <title>Spirosoma foliorum sp. nov., isolated from the leaves on the Nejang mountain Korea, Republic of.</title>
        <authorList>
            <person name="Ho H."/>
            <person name="Lee Y.-J."/>
            <person name="Nurcahyanto D.-A."/>
            <person name="Kim S.-G."/>
        </authorList>
    </citation>
    <scope>NUCLEOTIDE SEQUENCE [LARGE SCALE GENOMIC DNA]</scope>
    <source>
        <strain evidence="1 2">PL0136</strain>
    </source>
</reference>
<dbReference type="InterPro" id="IPR049253">
    <property type="entry name" value="DUF6886"/>
</dbReference>
<dbReference type="Proteomes" id="UP000515369">
    <property type="component" value="Chromosome"/>
</dbReference>
<protein>
    <submittedName>
        <fullName evidence="1">Uncharacterized protein</fullName>
    </submittedName>
</protein>